<accession>A0A1D6FML8</accession>
<keyword evidence="1" id="KW-0687">Ribonucleoprotein</keyword>
<dbReference type="AlphaFoldDB" id="A0A1D6FML8"/>
<organism evidence="1">
    <name type="scientific">Zea mays</name>
    <name type="common">Maize</name>
    <dbReference type="NCBI Taxonomy" id="4577"/>
    <lineage>
        <taxon>Eukaryota</taxon>
        <taxon>Viridiplantae</taxon>
        <taxon>Streptophyta</taxon>
        <taxon>Embryophyta</taxon>
        <taxon>Tracheophyta</taxon>
        <taxon>Spermatophyta</taxon>
        <taxon>Magnoliopsida</taxon>
        <taxon>Liliopsida</taxon>
        <taxon>Poales</taxon>
        <taxon>Poaceae</taxon>
        <taxon>PACMAD clade</taxon>
        <taxon>Panicoideae</taxon>
        <taxon>Andropogonodae</taxon>
        <taxon>Andropogoneae</taxon>
        <taxon>Tripsacinae</taxon>
        <taxon>Zea</taxon>
    </lineage>
</organism>
<sequence length="241" mass="25594">MPLTWAHLPAALRPAAEHTILSTRIPKPSPPALATASIPCSDLHPAASSPVASAAASPFLASALAPLPRAPQSSSPILCSSPFSTPSLSSPLPSAMDTTTCSPSWWPSPSSCSRPLFFHLCAYQLVQPPWCFLPLGSLAPSPWRSPWMLVICSPRCRQMFFPSLQQHLGGCRAARRACAASVTTLFTPGNLVQPSMVSEYDLGGEGDLFKAPEAIIEEPLLLNCLSDSVHLLLCRLGLCQA</sequence>
<dbReference type="EMBL" id="CM000784">
    <property type="protein sequence ID" value="AQK92999.1"/>
    <property type="molecule type" value="Genomic_DNA"/>
</dbReference>
<dbReference type="EMBL" id="CM000784">
    <property type="protein sequence ID" value="AQK93006.1"/>
    <property type="molecule type" value="Genomic_DNA"/>
</dbReference>
<reference evidence="1" key="1">
    <citation type="submission" date="2015-12" db="EMBL/GenBank/DDBJ databases">
        <title>Update maize B73 reference genome by single molecule sequencing technologies.</title>
        <authorList>
            <consortium name="Maize Genome Sequencing Project"/>
            <person name="Ware D."/>
        </authorList>
    </citation>
    <scope>NUCLEOTIDE SEQUENCE</scope>
    <source>
        <tissue evidence="1">Seedling</tissue>
    </source>
</reference>
<name>A0A1D6FML8_MAIZE</name>
<dbReference type="EMBL" id="CM000784">
    <property type="protein sequence ID" value="AQK92957.1"/>
    <property type="molecule type" value="Genomic_DNA"/>
</dbReference>
<keyword evidence="1" id="KW-0689">Ribosomal protein</keyword>
<gene>
    <name evidence="1" type="ORF">ZEAMMB73_Zm00001d009883</name>
</gene>
<protein>
    <submittedName>
        <fullName evidence="1">40S ribosomal protein S4-3</fullName>
    </submittedName>
</protein>
<dbReference type="EMBL" id="CM000784">
    <property type="protein sequence ID" value="AQK93014.1"/>
    <property type="molecule type" value="Genomic_DNA"/>
</dbReference>
<dbReference type="EMBL" id="CM000784">
    <property type="protein sequence ID" value="AQK92969.1"/>
    <property type="molecule type" value="Genomic_DNA"/>
</dbReference>
<dbReference type="EMBL" id="CM000784">
    <property type="protein sequence ID" value="AQK92989.1"/>
    <property type="molecule type" value="Genomic_DNA"/>
</dbReference>
<dbReference type="GO" id="GO:0005840">
    <property type="term" value="C:ribosome"/>
    <property type="evidence" value="ECO:0007669"/>
    <property type="project" value="UniProtKB-KW"/>
</dbReference>
<proteinExistence type="predicted"/>
<dbReference type="IntAct" id="A0A1D6FML8">
    <property type="interactions" value="17"/>
</dbReference>
<evidence type="ECO:0000313" key="1">
    <source>
        <dbReference type="EMBL" id="AQK92989.1"/>
    </source>
</evidence>
<dbReference type="EMBL" id="CM000784">
    <property type="protein sequence ID" value="AQK92988.1"/>
    <property type="molecule type" value="Genomic_DNA"/>
</dbReference>